<dbReference type="CDD" id="cd03674">
    <property type="entry name" value="NUDIX_Hydrolase"/>
    <property type="match status" value="1"/>
</dbReference>
<reference evidence="4" key="1">
    <citation type="journal article" date="2019" name="Int. J. Syst. Evol. Microbiol.">
        <title>The Global Catalogue of Microorganisms (GCM) 10K type strain sequencing project: providing services to taxonomists for standard genome sequencing and annotation.</title>
        <authorList>
            <consortium name="The Broad Institute Genomics Platform"/>
            <consortium name="The Broad Institute Genome Sequencing Center for Infectious Disease"/>
            <person name="Wu L."/>
            <person name="Ma J."/>
        </authorList>
    </citation>
    <scope>NUCLEOTIDE SEQUENCE [LARGE SCALE GENOMIC DNA]</scope>
    <source>
        <strain evidence="4">IBRC-M 10908</strain>
    </source>
</reference>
<sequence length="181" mass="20233">MIPNVHIKAIASMYLNRHPDEEDQLRPLFDALAESDPVATRERLAGHVTASAFVVDSGNRVLHIEHKGLGKLLQPGGHTEPEDETLIGAAKREVAEETGIKSVDTIGGGDLPMRIDVHRIPHSDSKGEPEHWHADFQFALRRTDTEAVMLQEEEVSGHRWIPVQDLATEMVRDRLHVLLKN</sequence>
<dbReference type="EMBL" id="JBHSDK010000005">
    <property type="protein sequence ID" value="MFC4334354.1"/>
    <property type="molecule type" value="Genomic_DNA"/>
</dbReference>
<dbReference type="PROSITE" id="PS51462">
    <property type="entry name" value="NUDIX"/>
    <property type="match status" value="1"/>
</dbReference>
<gene>
    <name evidence="3" type="ORF">ACFPET_03985</name>
</gene>
<dbReference type="InterPro" id="IPR015797">
    <property type="entry name" value="NUDIX_hydrolase-like_dom_sf"/>
</dbReference>
<name>A0ABV8TV30_9ACTN</name>
<comment type="similarity">
    <text evidence="1">Belongs to the Nudix hydrolase family.</text>
</comment>
<keyword evidence="3" id="KW-0378">Hydrolase</keyword>
<dbReference type="PANTHER" id="PTHR43736">
    <property type="entry name" value="ADP-RIBOSE PYROPHOSPHATASE"/>
    <property type="match status" value="1"/>
</dbReference>
<evidence type="ECO:0000256" key="1">
    <source>
        <dbReference type="ARBA" id="ARBA00005582"/>
    </source>
</evidence>
<accession>A0ABV8TV30</accession>
<dbReference type="GO" id="GO:0016787">
    <property type="term" value="F:hydrolase activity"/>
    <property type="evidence" value="ECO:0007669"/>
    <property type="project" value="UniProtKB-KW"/>
</dbReference>
<dbReference type="PANTHER" id="PTHR43736:SF1">
    <property type="entry name" value="DIHYDRONEOPTERIN TRIPHOSPHATE DIPHOSPHATASE"/>
    <property type="match status" value="1"/>
</dbReference>
<keyword evidence="4" id="KW-1185">Reference proteome</keyword>
<dbReference type="RefSeq" id="WP_380618094.1">
    <property type="nucleotide sequence ID" value="NZ_JBHSDK010000005.1"/>
</dbReference>
<comment type="caution">
    <text evidence="3">The sequence shown here is derived from an EMBL/GenBank/DDBJ whole genome shotgun (WGS) entry which is preliminary data.</text>
</comment>
<protein>
    <submittedName>
        <fullName evidence="3">NUDIX hydrolase</fullName>
    </submittedName>
</protein>
<dbReference type="Gene3D" id="3.90.79.10">
    <property type="entry name" value="Nucleoside Triphosphate Pyrophosphohydrolase"/>
    <property type="match status" value="1"/>
</dbReference>
<dbReference type="Pfam" id="PF00293">
    <property type="entry name" value="NUDIX"/>
    <property type="match status" value="1"/>
</dbReference>
<evidence type="ECO:0000259" key="2">
    <source>
        <dbReference type="PROSITE" id="PS51462"/>
    </source>
</evidence>
<proteinExistence type="inferred from homology"/>
<dbReference type="Proteomes" id="UP001595823">
    <property type="component" value="Unassembled WGS sequence"/>
</dbReference>
<organism evidence="3 4">
    <name type="scientific">Salininema proteolyticum</name>
    <dbReference type="NCBI Taxonomy" id="1607685"/>
    <lineage>
        <taxon>Bacteria</taxon>
        <taxon>Bacillati</taxon>
        <taxon>Actinomycetota</taxon>
        <taxon>Actinomycetes</taxon>
        <taxon>Glycomycetales</taxon>
        <taxon>Glycomycetaceae</taxon>
        <taxon>Salininema</taxon>
    </lineage>
</organism>
<evidence type="ECO:0000313" key="3">
    <source>
        <dbReference type="EMBL" id="MFC4334354.1"/>
    </source>
</evidence>
<dbReference type="InterPro" id="IPR000086">
    <property type="entry name" value="NUDIX_hydrolase_dom"/>
</dbReference>
<feature type="domain" description="Nudix hydrolase" evidence="2">
    <location>
        <begin position="45"/>
        <end position="181"/>
    </location>
</feature>
<dbReference type="SUPFAM" id="SSF55811">
    <property type="entry name" value="Nudix"/>
    <property type="match status" value="1"/>
</dbReference>
<evidence type="ECO:0000313" key="4">
    <source>
        <dbReference type="Proteomes" id="UP001595823"/>
    </source>
</evidence>